<dbReference type="PANTHER" id="PTHR30532:SF24">
    <property type="entry name" value="FERRIC ENTEROBACTIN-BINDING PERIPLASMIC PROTEIN FEPB"/>
    <property type="match status" value="1"/>
</dbReference>
<accession>A0ABU7LGQ9</accession>
<organism evidence="7 8">
    <name type="scientific">Rhodococcus artemisiae</name>
    <dbReference type="NCBI Taxonomy" id="714159"/>
    <lineage>
        <taxon>Bacteria</taxon>
        <taxon>Bacillati</taxon>
        <taxon>Actinomycetota</taxon>
        <taxon>Actinomycetes</taxon>
        <taxon>Mycobacteriales</taxon>
        <taxon>Nocardiaceae</taxon>
        <taxon>Rhodococcus</taxon>
    </lineage>
</organism>
<evidence type="ECO:0000313" key="8">
    <source>
        <dbReference type="Proteomes" id="UP001336020"/>
    </source>
</evidence>
<evidence type="ECO:0000256" key="3">
    <source>
        <dbReference type="ARBA" id="ARBA00022448"/>
    </source>
</evidence>
<sequence length="337" mass="35490">MRPPRRATRTAPALLALALLTALGTACAGTETPTNEETRIITDRFGTVEVPADPQRVVALGWQEADTVLALGVQPVGTASFPLSPDGQVPWQTDLIEGEPTRVNTTRAGFDVVDLDLESIAALQPDLIVATTFADLETYHGQLSEIAPVVGPESATYLTIPWQDQARQIGRALGREDATETLIDDVQTHIDEAVARNPELDGVTYTLGIATPVGYKAVNDPDDFSSVILGEFGMTLTDTISALPDTGDGSGSATISPENARQLDADILLLSFFAVGGSQQALSDPVFTSIPAVADGRYVDVDAASLTALRNASPLSIDYTIGELVEGQIAPNVAAHN</sequence>
<dbReference type="PROSITE" id="PS51257">
    <property type="entry name" value="PROKAR_LIPOPROTEIN"/>
    <property type="match status" value="1"/>
</dbReference>
<evidence type="ECO:0000259" key="6">
    <source>
        <dbReference type="PROSITE" id="PS50983"/>
    </source>
</evidence>
<dbReference type="RefSeq" id="WP_330135916.1">
    <property type="nucleotide sequence ID" value="NZ_JAUTXY010000014.1"/>
</dbReference>
<comment type="caution">
    <text evidence="7">The sequence shown here is derived from an EMBL/GenBank/DDBJ whole genome shotgun (WGS) entry which is preliminary data.</text>
</comment>
<dbReference type="Pfam" id="PF01497">
    <property type="entry name" value="Peripla_BP_2"/>
    <property type="match status" value="1"/>
</dbReference>
<dbReference type="InterPro" id="IPR051313">
    <property type="entry name" value="Bact_iron-sidero_bind"/>
</dbReference>
<proteinExistence type="inferred from homology"/>
<dbReference type="EMBL" id="JAUTXY010000014">
    <property type="protein sequence ID" value="MEE2060736.1"/>
    <property type="molecule type" value="Genomic_DNA"/>
</dbReference>
<dbReference type="Gene3D" id="3.40.50.1980">
    <property type="entry name" value="Nitrogenase molybdenum iron protein domain"/>
    <property type="match status" value="2"/>
</dbReference>
<evidence type="ECO:0000313" key="7">
    <source>
        <dbReference type="EMBL" id="MEE2060736.1"/>
    </source>
</evidence>
<evidence type="ECO:0000256" key="5">
    <source>
        <dbReference type="SAM" id="SignalP"/>
    </source>
</evidence>
<comment type="similarity">
    <text evidence="2">Belongs to the bacterial solute-binding protein 8 family.</text>
</comment>
<dbReference type="PANTHER" id="PTHR30532">
    <property type="entry name" value="IRON III DICITRATE-BINDING PERIPLASMIC PROTEIN"/>
    <property type="match status" value="1"/>
</dbReference>
<gene>
    <name evidence="7" type="ORF">Q7514_24765</name>
</gene>
<keyword evidence="4 5" id="KW-0732">Signal</keyword>
<evidence type="ECO:0000256" key="4">
    <source>
        <dbReference type="ARBA" id="ARBA00022729"/>
    </source>
</evidence>
<dbReference type="CDD" id="cd01146">
    <property type="entry name" value="FhuD"/>
    <property type="match status" value="1"/>
</dbReference>
<protein>
    <submittedName>
        <fullName evidence="7">Iron-siderophore ABC transporter substrate-binding protein</fullName>
    </submittedName>
</protein>
<dbReference type="InterPro" id="IPR002491">
    <property type="entry name" value="ABC_transptr_periplasmic_BD"/>
</dbReference>
<comment type="subcellular location">
    <subcellularLocation>
        <location evidence="1">Cell envelope</location>
    </subcellularLocation>
</comment>
<keyword evidence="8" id="KW-1185">Reference proteome</keyword>
<reference evidence="7 8" key="1">
    <citation type="submission" date="2023-07" db="EMBL/GenBank/DDBJ databases">
        <authorList>
            <person name="Girao M."/>
            <person name="Carvalho M.F."/>
        </authorList>
    </citation>
    <scope>NUCLEOTIDE SEQUENCE [LARGE SCALE GENOMIC DNA]</scope>
    <source>
        <strain evidence="7 8">YIM65754</strain>
    </source>
</reference>
<evidence type="ECO:0000256" key="1">
    <source>
        <dbReference type="ARBA" id="ARBA00004196"/>
    </source>
</evidence>
<dbReference type="PROSITE" id="PS50983">
    <property type="entry name" value="FE_B12_PBP"/>
    <property type="match status" value="1"/>
</dbReference>
<feature type="domain" description="Fe/B12 periplasmic-binding" evidence="6">
    <location>
        <begin position="56"/>
        <end position="333"/>
    </location>
</feature>
<evidence type="ECO:0000256" key="2">
    <source>
        <dbReference type="ARBA" id="ARBA00008814"/>
    </source>
</evidence>
<name>A0ABU7LGQ9_9NOCA</name>
<dbReference type="Proteomes" id="UP001336020">
    <property type="component" value="Unassembled WGS sequence"/>
</dbReference>
<dbReference type="SUPFAM" id="SSF53807">
    <property type="entry name" value="Helical backbone' metal receptor"/>
    <property type="match status" value="1"/>
</dbReference>
<keyword evidence="3" id="KW-0813">Transport</keyword>
<feature type="signal peptide" evidence="5">
    <location>
        <begin position="1"/>
        <end position="28"/>
    </location>
</feature>
<feature type="chain" id="PRO_5045176461" evidence="5">
    <location>
        <begin position="29"/>
        <end position="337"/>
    </location>
</feature>